<dbReference type="Proteomes" id="UP001155500">
    <property type="component" value="Unassembled WGS sequence"/>
</dbReference>
<accession>A0A9X4PCB5</accession>
<dbReference type="AlphaFoldDB" id="A0A9X4PCB5"/>
<evidence type="ECO:0000313" key="1">
    <source>
        <dbReference type="EMBL" id="MDG6894634.1"/>
    </source>
</evidence>
<dbReference type="InterPro" id="IPR021234">
    <property type="entry name" value="DUF2827"/>
</dbReference>
<evidence type="ECO:0008006" key="3">
    <source>
        <dbReference type="Google" id="ProtNLM"/>
    </source>
</evidence>
<dbReference type="RefSeq" id="WP_279572106.1">
    <property type="nucleotide sequence ID" value="NZ_LWID01000001.1"/>
</dbReference>
<sequence>MRSGLHIGISFYLDDSFTDIWSNGAVQHIIFMYQLFQQMGSVDRVSLAFGGNRTEPPEGLMLDDVDLEFIPLEQAAEEVDVLIEMGLSLTPDITDKVRQRGAKTVSMRVGNDFIMDIERFVFDHPEVRTFTGAQFDAVWTIPQYAENCRSYYSIMLRAPFFVLPHIWSPLFIDKVIKRINGLDLHFGYQPSNQAKRIAMFEPNISVTKTSHTSILLCEQAYRQNPQAIKHVYACCTYKKRKHPAFHNFIGRTDLVKDGVLTVEGRYQFPDFMARYADVVVSHQWENALNYIYYETLYGGYPLIHNSNLLSLGYYYPRFDALQGANILLDALENHDRHLQVYKDQANDFIEKLSPYHRKNIEAHEQALQALFD</sequence>
<reference evidence="1" key="1">
    <citation type="submission" date="2016-03" db="EMBL/GenBank/DDBJ databases">
        <title>Co-evolution between Pasteurellaceae and their hosts.</title>
        <authorList>
            <person name="Hansen M.J."/>
            <person name="Bojesen A.M."/>
            <person name="Planet P."/>
        </authorList>
    </citation>
    <scope>NUCLEOTIDE SEQUENCE</scope>
    <source>
        <strain evidence="1">146/S8/89</strain>
    </source>
</reference>
<dbReference type="EMBL" id="LWID01000001">
    <property type="protein sequence ID" value="MDG6894634.1"/>
    <property type="molecule type" value="Genomic_DNA"/>
</dbReference>
<organism evidence="1 2">
    <name type="scientific">Volucribacter amazonae</name>
    <dbReference type="NCBI Taxonomy" id="256731"/>
    <lineage>
        <taxon>Bacteria</taxon>
        <taxon>Pseudomonadati</taxon>
        <taxon>Pseudomonadota</taxon>
        <taxon>Gammaproteobacteria</taxon>
        <taxon>Pasteurellales</taxon>
        <taxon>Pasteurellaceae</taxon>
        <taxon>Volucribacter</taxon>
    </lineage>
</organism>
<protein>
    <recommendedName>
        <fullName evidence="3">DUF2827 domain-containing protein</fullName>
    </recommendedName>
</protein>
<gene>
    <name evidence="1" type="ORF">A6A20_03100</name>
</gene>
<evidence type="ECO:0000313" key="2">
    <source>
        <dbReference type="Proteomes" id="UP001155500"/>
    </source>
</evidence>
<comment type="caution">
    <text evidence="1">The sequence shown here is derived from an EMBL/GenBank/DDBJ whole genome shotgun (WGS) entry which is preliminary data.</text>
</comment>
<dbReference type="Pfam" id="PF10933">
    <property type="entry name" value="DUF2827"/>
    <property type="match status" value="1"/>
</dbReference>
<keyword evidence="2" id="KW-1185">Reference proteome</keyword>
<name>A0A9X4PCB5_9PAST</name>
<proteinExistence type="predicted"/>